<feature type="chain" id="PRO_5015677826" description="Lipoprotein" evidence="1">
    <location>
        <begin position="21"/>
        <end position="219"/>
    </location>
</feature>
<sequence>MTRSITASFAVLVLAGLSLAACDAKENPYEVKKKGAVDLHSYEKEMTPEELAEARKAAGHDSMDQIAKENALMFEKGAREYIKTRLPEYRELVTEIRGYLDEIEKSAPKWKEKEATFDKFKEAYKEDVKAFLSVYDELTSNGEEGGNMQADLSWAVRAWEALNNDLSPEVFDNAQLPVAIKDIRDRLDKVSAVLDEIEKDETLEVNPLYKAPKRDKKKK</sequence>
<feature type="signal peptide" evidence="1">
    <location>
        <begin position="1"/>
        <end position="20"/>
    </location>
</feature>
<evidence type="ECO:0000313" key="3">
    <source>
        <dbReference type="Proteomes" id="UP000238823"/>
    </source>
</evidence>
<dbReference type="OrthoDB" id="5507188at2"/>
<keyword evidence="1" id="KW-0732">Signal</keyword>
<evidence type="ECO:0000256" key="1">
    <source>
        <dbReference type="SAM" id="SignalP"/>
    </source>
</evidence>
<dbReference type="EMBL" id="PVNL01000094">
    <property type="protein sequence ID" value="PRQ05471.1"/>
    <property type="molecule type" value="Genomic_DNA"/>
</dbReference>
<accession>A0A2S9YK41</accession>
<dbReference type="Proteomes" id="UP000238823">
    <property type="component" value="Unassembled WGS sequence"/>
</dbReference>
<comment type="caution">
    <text evidence="2">The sequence shown here is derived from an EMBL/GenBank/DDBJ whole genome shotgun (WGS) entry which is preliminary data.</text>
</comment>
<organism evidence="2 3">
    <name type="scientific">Enhygromyxa salina</name>
    <dbReference type="NCBI Taxonomy" id="215803"/>
    <lineage>
        <taxon>Bacteria</taxon>
        <taxon>Pseudomonadati</taxon>
        <taxon>Myxococcota</taxon>
        <taxon>Polyangia</taxon>
        <taxon>Nannocystales</taxon>
        <taxon>Nannocystaceae</taxon>
        <taxon>Enhygromyxa</taxon>
    </lineage>
</organism>
<proteinExistence type="predicted"/>
<evidence type="ECO:0008006" key="4">
    <source>
        <dbReference type="Google" id="ProtNLM"/>
    </source>
</evidence>
<protein>
    <recommendedName>
        <fullName evidence="4">Lipoprotein</fullName>
    </recommendedName>
</protein>
<dbReference type="AlphaFoldDB" id="A0A2S9YK41"/>
<reference evidence="2 3" key="1">
    <citation type="submission" date="2018-03" db="EMBL/GenBank/DDBJ databases">
        <title>Draft Genome Sequences of the Obligatory Marine Myxobacteria Enhygromyxa salina SWB007.</title>
        <authorList>
            <person name="Poehlein A."/>
            <person name="Moghaddam J.A."/>
            <person name="Harms H."/>
            <person name="Alanjari M."/>
            <person name="Koenig G.M."/>
            <person name="Daniel R."/>
            <person name="Schaeberle T.F."/>
        </authorList>
    </citation>
    <scope>NUCLEOTIDE SEQUENCE [LARGE SCALE GENOMIC DNA]</scope>
    <source>
        <strain evidence="2 3">SWB007</strain>
    </source>
</reference>
<dbReference type="PROSITE" id="PS51257">
    <property type="entry name" value="PROKAR_LIPOPROTEIN"/>
    <property type="match status" value="1"/>
</dbReference>
<dbReference type="RefSeq" id="WP_106091520.1">
    <property type="nucleotide sequence ID" value="NZ_PVNL01000094.1"/>
</dbReference>
<gene>
    <name evidence="2" type="ORF">ENSA7_45890</name>
</gene>
<name>A0A2S9YK41_9BACT</name>
<evidence type="ECO:0000313" key="2">
    <source>
        <dbReference type="EMBL" id="PRQ05471.1"/>
    </source>
</evidence>